<dbReference type="EMBL" id="SRLO01000042">
    <property type="protein sequence ID" value="TNN82074.1"/>
    <property type="molecule type" value="Genomic_DNA"/>
</dbReference>
<dbReference type="AlphaFoldDB" id="A0A4Z2IWZ9"/>
<feature type="compositionally biased region" description="Polar residues" evidence="1">
    <location>
        <begin position="1"/>
        <end position="10"/>
    </location>
</feature>
<feature type="region of interest" description="Disordered" evidence="1">
    <location>
        <begin position="1"/>
        <end position="20"/>
    </location>
</feature>
<evidence type="ECO:0000256" key="1">
    <source>
        <dbReference type="SAM" id="MobiDB-lite"/>
    </source>
</evidence>
<accession>A0A4Z2IWZ9</accession>
<reference evidence="2 3" key="1">
    <citation type="submission" date="2019-03" db="EMBL/GenBank/DDBJ databases">
        <title>First draft genome of Liparis tanakae, snailfish: a comprehensive survey of snailfish specific genes.</title>
        <authorList>
            <person name="Kim W."/>
            <person name="Song I."/>
            <person name="Jeong J.-H."/>
            <person name="Kim D."/>
            <person name="Kim S."/>
            <person name="Ryu S."/>
            <person name="Song J.Y."/>
            <person name="Lee S.K."/>
        </authorList>
    </citation>
    <scope>NUCLEOTIDE SEQUENCE [LARGE SCALE GENOMIC DNA]</scope>
    <source>
        <tissue evidence="2">Muscle</tissue>
    </source>
</reference>
<protein>
    <submittedName>
        <fullName evidence="2">Uncharacterized protein</fullName>
    </submittedName>
</protein>
<sequence length="159" mass="17423">MLLSTYTAEESSGGALRTGGDVGQLSEPVGARGAAELLVRHSCSNLKQPWRPLVLLHLLQLWHVIWGGVNNNIHSGELAQYLRKAAVGNKGSGLQRPPAAEEAPYQMRKQGSNIVDPCPSSTSGDCRLSRTDRLLAHRAKHVLQVRKWIQLQPARVAHR</sequence>
<proteinExistence type="predicted"/>
<dbReference type="Proteomes" id="UP000314294">
    <property type="component" value="Unassembled WGS sequence"/>
</dbReference>
<evidence type="ECO:0000313" key="2">
    <source>
        <dbReference type="EMBL" id="TNN82074.1"/>
    </source>
</evidence>
<evidence type="ECO:0000313" key="3">
    <source>
        <dbReference type="Proteomes" id="UP000314294"/>
    </source>
</evidence>
<name>A0A4Z2IWZ9_9TELE</name>
<keyword evidence="3" id="KW-1185">Reference proteome</keyword>
<organism evidence="2 3">
    <name type="scientific">Liparis tanakae</name>
    <name type="common">Tanaka's snailfish</name>
    <dbReference type="NCBI Taxonomy" id="230148"/>
    <lineage>
        <taxon>Eukaryota</taxon>
        <taxon>Metazoa</taxon>
        <taxon>Chordata</taxon>
        <taxon>Craniata</taxon>
        <taxon>Vertebrata</taxon>
        <taxon>Euteleostomi</taxon>
        <taxon>Actinopterygii</taxon>
        <taxon>Neopterygii</taxon>
        <taxon>Teleostei</taxon>
        <taxon>Neoteleostei</taxon>
        <taxon>Acanthomorphata</taxon>
        <taxon>Eupercaria</taxon>
        <taxon>Perciformes</taxon>
        <taxon>Cottioidei</taxon>
        <taxon>Cottales</taxon>
        <taxon>Liparidae</taxon>
        <taxon>Liparis</taxon>
    </lineage>
</organism>
<comment type="caution">
    <text evidence="2">The sequence shown here is derived from an EMBL/GenBank/DDBJ whole genome shotgun (WGS) entry which is preliminary data.</text>
</comment>
<gene>
    <name evidence="2" type="ORF">EYF80_007720</name>
</gene>